<keyword evidence="10" id="KW-0479">Metal-binding</keyword>
<comment type="subcellular location">
    <subcellularLocation>
        <location evidence="2">Endoplasmic reticulum membrane</location>
        <topology evidence="2">Single-pass type II membrane protein</topology>
    </subcellularLocation>
    <subcellularLocation>
        <location evidence="1">Golgi apparatus membrane</location>
        <topology evidence="1">Single-pass type II membrane protein</topology>
    </subcellularLocation>
</comment>
<keyword evidence="9" id="KW-0812">Transmembrane</keyword>
<evidence type="ECO:0000256" key="20">
    <source>
        <dbReference type="SAM" id="SignalP"/>
    </source>
</evidence>
<organism evidence="22 23">
    <name type="scientific">Oopsacas minuta</name>
    <dbReference type="NCBI Taxonomy" id="111878"/>
    <lineage>
        <taxon>Eukaryota</taxon>
        <taxon>Metazoa</taxon>
        <taxon>Porifera</taxon>
        <taxon>Hexactinellida</taxon>
        <taxon>Hexasterophora</taxon>
        <taxon>Lyssacinosida</taxon>
        <taxon>Leucopsacidae</taxon>
        <taxon>Oopsacas</taxon>
    </lineage>
</organism>
<keyword evidence="11" id="KW-0256">Endoplasmic reticulum</keyword>
<keyword evidence="8" id="KW-0808">Transferase</keyword>
<evidence type="ECO:0000256" key="17">
    <source>
        <dbReference type="ARBA" id="ARBA00023180"/>
    </source>
</evidence>
<gene>
    <name evidence="22" type="ORF">LOD99_10487</name>
</gene>
<keyword evidence="23" id="KW-1185">Reference proteome</keyword>
<evidence type="ECO:0000256" key="7">
    <source>
        <dbReference type="ARBA" id="ARBA00022676"/>
    </source>
</evidence>
<dbReference type="GO" id="GO:0015012">
    <property type="term" value="P:heparan sulfate proteoglycan biosynthetic process"/>
    <property type="evidence" value="ECO:0007669"/>
    <property type="project" value="TreeGrafter"/>
</dbReference>
<evidence type="ECO:0000256" key="10">
    <source>
        <dbReference type="ARBA" id="ARBA00022723"/>
    </source>
</evidence>
<evidence type="ECO:0000256" key="1">
    <source>
        <dbReference type="ARBA" id="ARBA00004323"/>
    </source>
</evidence>
<sequence>MGGFFILLIYLLHMVIAGIAVKEVSVAINSTLNQVDFNLEFATPFSIGQTCNIRELPSDAIHAINRATSRSCKQEIEQIACTINRGGYYPDYIQNTCPMGLDPARDYEHKDWDGSTMRPARIFYLLQLHGRAVQQILRLFRLIYHPVHFYYLHVDVNSDYLHTALLPLQIKYDNVFVTNNRFRTMWGGVTLLEMVLSVMTEALWDIKWEWDYFMNLSGADFPLRTNQELTRLLGANMGENFLKPSSTDLDTFIKKQGISHTFVQCDNHMWKLGPRKLPDGVIFEGGSDWISLHRDFVEYVISADDIIVRELEVFYRHTLLPVESFFHTVLRNGIYCHTFVKESLRLIHWNHRLGCNCQYKHIVDWCGCSPNNLRVDQLRKLIDQPEYLVFARKFESIVDNTVINMLESHLTSQQPQLSNLYTESVYDRDFSPEFTPKVLLVLNTLFDIYHNKNQCNTSNDVITEVYTVRNEKRLGLIIQTNHMQIFYTYINPIIFFDHEATPERFKEVIVGTGLDKKERIFRNYHDILTILDSPEVLLNWEQGSQLVISIDWYSPSQELISHFVTKLKSTWSVVFHTPDWVKPLEPGIWRVDIGSNNVHFISVKVAIFSSEIGEENLKMLANEKFDFKEDCYFGYQNNCKITKKCKKTVWSNKANDVLKVL</sequence>
<evidence type="ECO:0000256" key="15">
    <source>
        <dbReference type="ARBA" id="ARBA00023136"/>
    </source>
</evidence>
<dbReference type="GO" id="GO:0050650">
    <property type="term" value="P:chondroitin sulfate proteoglycan biosynthetic process"/>
    <property type="evidence" value="ECO:0007669"/>
    <property type="project" value="TreeGrafter"/>
</dbReference>
<evidence type="ECO:0000313" key="23">
    <source>
        <dbReference type="Proteomes" id="UP001165289"/>
    </source>
</evidence>
<feature type="signal peptide" evidence="20">
    <location>
        <begin position="1"/>
        <end position="17"/>
    </location>
</feature>
<name>A0AAV7KGG5_9METZ</name>
<reference evidence="22 23" key="1">
    <citation type="journal article" date="2023" name="BMC Biol.">
        <title>The compact genome of the sponge Oopsacas minuta (Hexactinellida) is lacking key metazoan core genes.</title>
        <authorList>
            <person name="Santini S."/>
            <person name="Schenkelaars Q."/>
            <person name="Jourda C."/>
            <person name="Duchesne M."/>
            <person name="Belahbib H."/>
            <person name="Rocher C."/>
            <person name="Selva M."/>
            <person name="Riesgo A."/>
            <person name="Vervoort M."/>
            <person name="Leys S.P."/>
            <person name="Kodjabachian L."/>
            <person name="Le Bivic A."/>
            <person name="Borchiellini C."/>
            <person name="Claverie J.M."/>
            <person name="Renard E."/>
        </authorList>
    </citation>
    <scope>NUCLEOTIDE SEQUENCE [LARGE SCALE GENOMIC DNA]</scope>
    <source>
        <strain evidence="22">SPO-2</strain>
    </source>
</reference>
<keyword evidence="15" id="KW-0472">Membrane</keyword>
<dbReference type="InterPro" id="IPR043538">
    <property type="entry name" value="XYLT"/>
</dbReference>
<dbReference type="Pfam" id="PF12529">
    <property type="entry name" value="Xylo_C"/>
    <property type="match status" value="1"/>
</dbReference>
<keyword evidence="20" id="KW-0732">Signal</keyword>
<evidence type="ECO:0000256" key="11">
    <source>
        <dbReference type="ARBA" id="ARBA00022824"/>
    </source>
</evidence>
<evidence type="ECO:0000256" key="5">
    <source>
        <dbReference type="ARBA" id="ARBA00010195"/>
    </source>
</evidence>
<evidence type="ECO:0000256" key="3">
    <source>
        <dbReference type="ARBA" id="ARBA00004840"/>
    </source>
</evidence>
<evidence type="ECO:0000256" key="4">
    <source>
        <dbReference type="ARBA" id="ARBA00005093"/>
    </source>
</evidence>
<evidence type="ECO:0000256" key="18">
    <source>
        <dbReference type="ARBA" id="ARBA00042865"/>
    </source>
</evidence>
<keyword evidence="16" id="KW-1015">Disulfide bond</keyword>
<keyword evidence="17" id="KW-0325">Glycoprotein</keyword>
<comment type="similarity">
    <text evidence="5">Belongs to the glycosyltransferase 14 family. XylT subfamily.</text>
</comment>
<accession>A0AAV7KGG5</accession>
<evidence type="ECO:0000256" key="13">
    <source>
        <dbReference type="ARBA" id="ARBA00022989"/>
    </source>
</evidence>
<dbReference type="GO" id="GO:0005789">
    <property type="term" value="C:endoplasmic reticulum membrane"/>
    <property type="evidence" value="ECO:0007669"/>
    <property type="project" value="UniProtKB-SubCell"/>
</dbReference>
<evidence type="ECO:0000313" key="22">
    <source>
        <dbReference type="EMBL" id="KAI6660209.1"/>
    </source>
</evidence>
<feature type="domain" description="Xylosyltransferase C-terminal" evidence="21">
    <location>
        <begin position="495"/>
        <end position="559"/>
    </location>
</feature>
<dbReference type="InterPro" id="IPR024448">
    <property type="entry name" value="XylT_C"/>
</dbReference>
<protein>
    <recommendedName>
        <fullName evidence="6">protein xylosyltransferase</fullName>
        <ecNumber evidence="6">2.4.2.26</ecNumber>
    </recommendedName>
    <alternativeName>
        <fullName evidence="18">Peptide O-xylosyltransferase</fullName>
    </alternativeName>
</protein>
<dbReference type="EC" id="2.4.2.26" evidence="6"/>
<proteinExistence type="inferred from homology"/>
<evidence type="ECO:0000256" key="19">
    <source>
        <dbReference type="ARBA" id="ARBA00047847"/>
    </source>
</evidence>
<evidence type="ECO:0000256" key="9">
    <source>
        <dbReference type="ARBA" id="ARBA00022692"/>
    </source>
</evidence>
<dbReference type="EMBL" id="JAKMXF010000038">
    <property type="protein sequence ID" value="KAI6660209.1"/>
    <property type="molecule type" value="Genomic_DNA"/>
</dbReference>
<keyword evidence="7" id="KW-0328">Glycosyltransferase</keyword>
<evidence type="ECO:0000256" key="8">
    <source>
        <dbReference type="ARBA" id="ARBA00022679"/>
    </source>
</evidence>
<evidence type="ECO:0000256" key="2">
    <source>
        <dbReference type="ARBA" id="ARBA00004648"/>
    </source>
</evidence>
<evidence type="ECO:0000256" key="12">
    <source>
        <dbReference type="ARBA" id="ARBA00022968"/>
    </source>
</evidence>
<dbReference type="GO" id="GO:0000139">
    <property type="term" value="C:Golgi membrane"/>
    <property type="evidence" value="ECO:0007669"/>
    <property type="project" value="UniProtKB-SubCell"/>
</dbReference>
<feature type="chain" id="PRO_5043451260" description="protein xylosyltransferase" evidence="20">
    <location>
        <begin position="18"/>
        <end position="661"/>
    </location>
</feature>
<evidence type="ECO:0000256" key="16">
    <source>
        <dbReference type="ARBA" id="ARBA00023157"/>
    </source>
</evidence>
<dbReference type="GO" id="GO:0046872">
    <property type="term" value="F:metal ion binding"/>
    <property type="evidence" value="ECO:0007669"/>
    <property type="project" value="UniProtKB-KW"/>
</dbReference>
<dbReference type="PANTHER" id="PTHR46025:SF3">
    <property type="entry name" value="XYLOSYLTRANSFERASE OXT"/>
    <property type="match status" value="1"/>
</dbReference>
<evidence type="ECO:0000256" key="14">
    <source>
        <dbReference type="ARBA" id="ARBA00023034"/>
    </source>
</evidence>
<keyword evidence="13" id="KW-1133">Transmembrane helix</keyword>
<keyword evidence="12" id="KW-0735">Signal-anchor</keyword>
<dbReference type="PANTHER" id="PTHR46025">
    <property type="entry name" value="XYLOSYLTRANSFERASE OXT"/>
    <property type="match status" value="1"/>
</dbReference>
<comment type="pathway">
    <text evidence="4">Glycan metabolism; heparan sulfate biosynthesis.</text>
</comment>
<dbReference type="Proteomes" id="UP001165289">
    <property type="component" value="Unassembled WGS sequence"/>
</dbReference>
<comment type="caution">
    <text evidence="22">The sequence shown here is derived from an EMBL/GenBank/DDBJ whole genome shotgun (WGS) entry which is preliminary data.</text>
</comment>
<comment type="catalytic activity">
    <reaction evidence="19">
        <text>UDP-alpha-D-xylose + L-seryl-[protein] = 3-O-(beta-D-xylosyl)-L-seryl-[protein] + UDP + H(+)</text>
        <dbReference type="Rhea" id="RHEA:50192"/>
        <dbReference type="Rhea" id="RHEA-COMP:9863"/>
        <dbReference type="Rhea" id="RHEA-COMP:12567"/>
        <dbReference type="ChEBI" id="CHEBI:15378"/>
        <dbReference type="ChEBI" id="CHEBI:29999"/>
        <dbReference type="ChEBI" id="CHEBI:57632"/>
        <dbReference type="ChEBI" id="CHEBI:58223"/>
        <dbReference type="ChEBI" id="CHEBI:132085"/>
        <dbReference type="EC" id="2.4.2.26"/>
    </reaction>
</comment>
<dbReference type="Pfam" id="PF02485">
    <property type="entry name" value="Branch"/>
    <property type="match status" value="1"/>
</dbReference>
<comment type="pathway">
    <text evidence="3">Glycan metabolism; chondroitin sulfate biosynthesis.</text>
</comment>
<dbReference type="AlphaFoldDB" id="A0AAV7KGG5"/>
<evidence type="ECO:0000259" key="21">
    <source>
        <dbReference type="Pfam" id="PF12529"/>
    </source>
</evidence>
<evidence type="ECO:0000256" key="6">
    <source>
        <dbReference type="ARBA" id="ARBA00011972"/>
    </source>
</evidence>
<keyword evidence="14" id="KW-0333">Golgi apparatus</keyword>
<dbReference type="GO" id="GO:0030158">
    <property type="term" value="F:protein xylosyltransferase activity"/>
    <property type="evidence" value="ECO:0007669"/>
    <property type="project" value="UniProtKB-EC"/>
</dbReference>
<dbReference type="InterPro" id="IPR003406">
    <property type="entry name" value="Glyco_trans_14"/>
</dbReference>